<accession>A0A1C6URR1</accession>
<dbReference type="EMBL" id="FMIA01000002">
    <property type="protein sequence ID" value="SCL56804.1"/>
    <property type="molecule type" value="Genomic_DNA"/>
</dbReference>
<dbReference type="RefSeq" id="WP_139135685.1">
    <property type="nucleotide sequence ID" value="NZ_BMMJ01000005.1"/>
</dbReference>
<keyword evidence="5" id="KW-1185">Reference proteome</keyword>
<dbReference type="PANTHER" id="PTHR41252">
    <property type="entry name" value="BLR2505 PROTEIN"/>
    <property type="match status" value="1"/>
</dbReference>
<protein>
    <recommendedName>
        <fullName evidence="3">SnoaL-like domain-containing protein</fullName>
    </recommendedName>
</protein>
<dbReference type="InterPro" id="IPR037401">
    <property type="entry name" value="SnoaL-like"/>
</dbReference>
<feature type="chain" id="PRO_5008748107" description="SnoaL-like domain-containing protein" evidence="2">
    <location>
        <begin position="33"/>
        <end position="181"/>
    </location>
</feature>
<evidence type="ECO:0000256" key="2">
    <source>
        <dbReference type="SAM" id="SignalP"/>
    </source>
</evidence>
<dbReference type="InterPro" id="IPR032710">
    <property type="entry name" value="NTF2-like_dom_sf"/>
</dbReference>
<dbReference type="SUPFAM" id="SSF54427">
    <property type="entry name" value="NTF2-like"/>
    <property type="match status" value="1"/>
</dbReference>
<evidence type="ECO:0000313" key="5">
    <source>
        <dbReference type="Proteomes" id="UP000198937"/>
    </source>
</evidence>
<proteinExistence type="predicted"/>
<dbReference type="InterPro" id="IPR006311">
    <property type="entry name" value="TAT_signal"/>
</dbReference>
<gene>
    <name evidence="4" type="ORF">GA0070617_3347</name>
</gene>
<evidence type="ECO:0000256" key="1">
    <source>
        <dbReference type="SAM" id="MobiDB-lite"/>
    </source>
</evidence>
<dbReference type="OrthoDB" id="6657864at2"/>
<keyword evidence="2" id="KW-0732">Signal</keyword>
<name>A0A1C6URR1_9ACTN</name>
<dbReference type="STRING" id="683228.GA0070617_3347"/>
<dbReference type="PANTHER" id="PTHR41252:SF1">
    <property type="entry name" value="BLR2505 PROTEIN"/>
    <property type="match status" value="1"/>
</dbReference>
<feature type="domain" description="SnoaL-like" evidence="3">
    <location>
        <begin position="59"/>
        <end position="158"/>
    </location>
</feature>
<dbReference type="PROSITE" id="PS51318">
    <property type="entry name" value="TAT"/>
    <property type="match status" value="1"/>
</dbReference>
<reference evidence="5" key="1">
    <citation type="submission" date="2016-06" db="EMBL/GenBank/DDBJ databases">
        <authorList>
            <person name="Varghese N."/>
            <person name="Submissions Spin"/>
        </authorList>
    </citation>
    <scope>NUCLEOTIDE SEQUENCE [LARGE SCALE GENOMIC DNA]</scope>
    <source>
        <strain evidence="5">DSM 45577</strain>
    </source>
</reference>
<dbReference type="Proteomes" id="UP000198937">
    <property type="component" value="Unassembled WGS sequence"/>
</dbReference>
<dbReference type="AlphaFoldDB" id="A0A1C6URR1"/>
<sequence>MTTSNRRALLLSASIATGAALGLSTTASPGHAGPPGTPDGSPGGGRGRGREERNRQLVMAAFARQNSGGSFYDILADDVRWSIVNGRTYDSRAEFLAEGSAPILDRLRTILRMRPLQVWTDGDTVIVHFEADAVALDGLAYHNEYCWILRMRANQVFRVHAFLDMVAVANLVDRVKLPAGR</sequence>
<feature type="region of interest" description="Disordered" evidence="1">
    <location>
        <begin position="24"/>
        <end position="51"/>
    </location>
</feature>
<dbReference type="Pfam" id="PF12680">
    <property type="entry name" value="SnoaL_2"/>
    <property type="match status" value="1"/>
</dbReference>
<organism evidence="4 5">
    <name type="scientific">Micromonospora yangpuensis</name>
    <dbReference type="NCBI Taxonomy" id="683228"/>
    <lineage>
        <taxon>Bacteria</taxon>
        <taxon>Bacillati</taxon>
        <taxon>Actinomycetota</taxon>
        <taxon>Actinomycetes</taxon>
        <taxon>Micromonosporales</taxon>
        <taxon>Micromonosporaceae</taxon>
        <taxon>Micromonospora</taxon>
    </lineage>
</organism>
<evidence type="ECO:0000313" key="4">
    <source>
        <dbReference type="EMBL" id="SCL56804.1"/>
    </source>
</evidence>
<dbReference type="Gene3D" id="3.10.450.50">
    <property type="match status" value="1"/>
</dbReference>
<evidence type="ECO:0000259" key="3">
    <source>
        <dbReference type="Pfam" id="PF12680"/>
    </source>
</evidence>
<feature type="signal peptide" evidence="2">
    <location>
        <begin position="1"/>
        <end position="32"/>
    </location>
</feature>